<evidence type="ECO:0000259" key="1">
    <source>
        <dbReference type="PROSITE" id="PS50110"/>
    </source>
</evidence>
<dbReference type="SMART" id="SM00448">
    <property type="entry name" value="REC"/>
    <property type="match status" value="1"/>
</dbReference>
<reference evidence="2" key="1">
    <citation type="journal article" date="2015" name="Nature">
        <title>Complex archaea that bridge the gap between prokaryotes and eukaryotes.</title>
        <authorList>
            <person name="Spang A."/>
            <person name="Saw J.H."/>
            <person name="Jorgensen S.L."/>
            <person name="Zaremba-Niedzwiedzka K."/>
            <person name="Martijn J."/>
            <person name="Lind A.E."/>
            <person name="van Eijk R."/>
            <person name="Schleper C."/>
            <person name="Guy L."/>
            <person name="Ettema T.J."/>
        </authorList>
    </citation>
    <scope>NUCLEOTIDE SEQUENCE</scope>
</reference>
<dbReference type="GO" id="GO:0000160">
    <property type="term" value="P:phosphorelay signal transduction system"/>
    <property type="evidence" value="ECO:0007669"/>
    <property type="project" value="InterPro"/>
</dbReference>
<dbReference type="Pfam" id="PF00072">
    <property type="entry name" value="Response_reg"/>
    <property type="match status" value="1"/>
</dbReference>
<dbReference type="InterPro" id="IPR011006">
    <property type="entry name" value="CheY-like_superfamily"/>
</dbReference>
<dbReference type="Gene3D" id="3.40.50.2300">
    <property type="match status" value="1"/>
</dbReference>
<sequence length="140" mass="15251">MAKTLLITDDALIIREIIKDIALNAGWEIVGEATNGQEAIERFLQLRPDVVTLDLVMPEYDGLHALRGIMAADPDAKVIVVSALDQKNVLKNAFKIARCRSRAGTDIVSHCLRARHSVSNRGRAFATSGSVTTDISKLIV</sequence>
<dbReference type="AlphaFoldDB" id="A0A0F9KB37"/>
<feature type="domain" description="Response regulatory" evidence="1">
    <location>
        <begin position="4"/>
        <end position="125"/>
    </location>
</feature>
<dbReference type="SUPFAM" id="SSF52172">
    <property type="entry name" value="CheY-like"/>
    <property type="match status" value="1"/>
</dbReference>
<name>A0A0F9KB37_9ZZZZ</name>
<dbReference type="PANTHER" id="PTHR42872:SF6">
    <property type="entry name" value="PROTEIN-GLUTAMATE METHYLESTERASE_PROTEIN-GLUTAMINE GLUTAMINASE"/>
    <property type="match status" value="1"/>
</dbReference>
<accession>A0A0F9KB37</accession>
<comment type="caution">
    <text evidence="2">The sequence shown here is derived from an EMBL/GenBank/DDBJ whole genome shotgun (WGS) entry which is preliminary data.</text>
</comment>
<dbReference type="PROSITE" id="PS50110">
    <property type="entry name" value="RESPONSE_REGULATORY"/>
    <property type="match status" value="1"/>
</dbReference>
<dbReference type="EMBL" id="LAZR01015570">
    <property type="protein sequence ID" value="KKM08348.1"/>
    <property type="molecule type" value="Genomic_DNA"/>
</dbReference>
<gene>
    <name evidence="2" type="ORF">LCGC14_1724630</name>
</gene>
<proteinExistence type="predicted"/>
<dbReference type="PANTHER" id="PTHR42872">
    <property type="entry name" value="PROTEIN-GLUTAMATE METHYLESTERASE/PROTEIN-GLUTAMINE GLUTAMINASE"/>
    <property type="match status" value="1"/>
</dbReference>
<organism evidence="2">
    <name type="scientific">marine sediment metagenome</name>
    <dbReference type="NCBI Taxonomy" id="412755"/>
    <lineage>
        <taxon>unclassified sequences</taxon>
        <taxon>metagenomes</taxon>
        <taxon>ecological metagenomes</taxon>
    </lineage>
</organism>
<evidence type="ECO:0000313" key="2">
    <source>
        <dbReference type="EMBL" id="KKM08348.1"/>
    </source>
</evidence>
<dbReference type="InterPro" id="IPR001789">
    <property type="entry name" value="Sig_transdc_resp-reg_receiver"/>
</dbReference>
<protein>
    <recommendedName>
        <fullName evidence="1">Response regulatory domain-containing protein</fullName>
    </recommendedName>
</protein>